<feature type="region of interest" description="Disordered" evidence="1">
    <location>
        <begin position="338"/>
        <end position="360"/>
    </location>
</feature>
<protein>
    <submittedName>
        <fullName evidence="2">Beta-1,4-mannosyltransferase</fullName>
    </submittedName>
</protein>
<keyword evidence="3" id="KW-1185">Reference proteome</keyword>
<name>A0A316AFL8_9ACTN</name>
<dbReference type="Gene3D" id="3.40.50.2000">
    <property type="entry name" value="Glycogen Phosphorylase B"/>
    <property type="match status" value="2"/>
</dbReference>
<evidence type="ECO:0000313" key="2">
    <source>
        <dbReference type="EMBL" id="PWJ56048.1"/>
    </source>
</evidence>
<sequence>MAVPAPDRLRVLESFRQPRPTTNPYLSLLLGALRAEGHDVRTFSWRAALAWRYDVLHLHWPEVLLRGTSGPKTAARQLLFAGLLLRVALLRTAVVRTVHNPVPHESGGPVERALLALCDRLSTARVHLVASTLPAALKDDDDERELLVPHGHYRDWYPASDAPVVPGRLLHFGILRPYKNVEALLAAAHDAPGDISLRVVGAPATEALRHAVQDACASDPRTTASLGHCPDAELAAEVAAAELVVLPYTELHSSGAALLALSLDTPVLVPANPTTAALAAEVGPGWVLTYEGELTPEHLVDALATVRRPGRSDRPDLSAREWPTAARTHATAFRAAAAARHATAAAHQPAARPAARGEHR</sequence>
<gene>
    <name evidence="2" type="ORF">BXY45_10121</name>
</gene>
<dbReference type="SUPFAM" id="SSF53756">
    <property type="entry name" value="UDP-Glycosyltransferase/glycogen phosphorylase"/>
    <property type="match status" value="1"/>
</dbReference>
<reference evidence="2 3" key="1">
    <citation type="submission" date="2018-03" db="EMBL/GenBank/DDBJ databases">
        <title>Genomic Encyclopedia of Archaeal and Bacterial Type Strains, Phase II (KMG-II): from individual species to whole genera.</title>
        <authorList>
            <person name="Goeker M."/>
        </authorList>
    </citation>
    <scope>NUCLEOTIDE SEQUENCE [LARGE SCALE GENOMIC DNA]</scope>
    <source>
        <strain evidence="2 3">DSM 44889</strain>
    </source>
</reference>
<keyword evidence="2" id="KW-0808">Transferase</keyword>
<dbReference type="OrthoDB" id="9771846at2"/>
<comment type="caution">
    <text evidence="2">The sequence shown here is derived from an EMBL/GenBank/DDBJ whole genome shotgun (WGS) entry which is preliminary data.</text>
</comment>
<evidence type="ECO:0000313" key="3">
    <source>
        <dbReference type="Proteomes" id="UP000245469"/>
    </source>
</evidence>
<dbReference type="EMBL" id="QGDQ01000001">
    <property type="protein sequence ID" value="PWJ56048.1"/>
    <property type="molecule type" value="Genomic_DNA"/>
</dbReference>
<dbReference type="Proteomes" id="UP000245469">
    <property type="component" value="Unassembled WGS sequence"/>
</dbReference>
<feature type="compositionally biased region" description="Low complexity" evidence="1">
    <location>
        <begin position="338"/>
        <end position="354"/>
    </location>
</feature>
<keyword evidence="2" id="KW-0328">Glycosyltransferase</keyword>
<proteinExistence type="predicted"/>
<accession>A0A316AFL8</accession>
<dbReference type="RefSeq" id="WP_109772280.1">
    <property type="nucleotide sequence ID" value="NZ_QGDQ01000001.1"/>
</dbReference>
<dbReference type="AlphaFoldDB" id="A0A316AFL8"/>
<dbReference type="GO" id="GO:0016757">
    <property type="term" value="F:glycosyltransferase activity"/>
    <property type="evidence" value="ECO:0007669"/>
    <property type="project" value="UniProtKB-KW"/>
</dbReference>
<organism evidence="2 3">
    <name type="scientific">Quadrisphaera granulorum</name>
    <dbReference type="NCBI Taxonomy" id="317664"/>
    <lineage>
        <taxon>Bacteria</taxon>
        <taxon>Bacillati</taxon>
        <taxon>Actinomycetota</taxon>
        <taxon>Actinomycetes</taxon>
        <taxon>Kineosporiales</taxon>
        <taxon>Kineosporiaceae</taxon>
        <taxon>Quadrisphaera</taxon>
    </lineage>
</organism>
<evidence type="ECO:0000256" key="1">
    <source>
        <dbReference type="SAM" id="MobiDB-lite"/>
    </source>
</evidence>